<dbReference type="SUPFAM" id="SSF53335">
    <property type="entry name" value="S-adenosyl-L-methionine-dependent methyltransferases"/>
    <property type="match status" value="1"/>
</dbReference>
<dbReference type="InterPro" id="IPR030374">
    <property type="entry name" value="PABS"/>
</dbReference>
<gene>
    <name evidence="6" type="ORF">C667_14569</name>
</gene>
<evidence type="ECO:0000256" key="3">
    <source>
        <dbReference type="ARBA" id="ARBA00023115"/>
    </source>
</evidence>
<dbReference type="InterPro" id="IPR029063">
    <property type="entry name" value="SAM-dependent_MTases_sf"/>
</dbReference>
<evidence type="ECO:0000256" key="1">
    <source>
        <dbReference type="ARBA" id="ARBA00007867"/>
    </source>
</evidence>
<dbReference type="OrthoDB" id="117774at2"/>
<dbReference type="AlphaFoldDB" id="N6YXK0"/>
<keyword evidence="3 4" id="KW-0620">Polyamine biosynthesis</keyword>
<accession>N6YXK0</accession>
<dbReference type="Proteomes" id="UP000013047">
    <property type="component" value="Unassembled WGS sequence"/>
</dbReference>
<sequence length="286" mass="31180">MHSLLELPSPFPAEPGLVRLLEPPGSDAAALAARLVAGDYGKPFVLENGGLRALHFSLGYVQSVMDIANPAALVLAYARAMMAFLLFNPRPRRIGMIGLGGGSLANFCHRHLPAAELTVVEIDADVIALRRHFGVPADDARFRVLHADGVRWLGETETRSDVLLIDAFGAEGVAETLLHTDFHANAFRHLGGRGVLVMNLAGTRESFAPHVARLLEVFDERVIAMPVREDGNHILLAFRDPVFAPRWSWMRSQALALQARTGLDFPNLAGALEAGERQGHAWRLAR</sequence>
<dbReference type="GO" id="GO:0016740">
    <property type="term" value="F:transferase activity"/>
    <property type="evidence" value="ECO:0007669"/>
    <property type="project" value="UniProtKB-UniRule"/>
</dbReference>
<evidence type="ECO:0000259" key="5">
    <source>
        <dbReference type="PROSITE" id="PS51006"/>
    </source>
</evidence>
<protein>
    <submittedName>
        <fullName evidence="6">Spermidine synthase-like protein</fullName>
    </submittedName>
</protein>
<dbReference type="PROSITE" id="PS51006">
    <property type="entry name" value="PABS_2"/>
    <property type="match status" value="1"/>
</dbReference>
<evidence type="ECO:0000313" key="7">
    <source>
        <dbReference type="Proteomes" id="UP000013047"/>
    </source>
</evidence>
<dbReference type="RefSeq" id="WP_004366835.1">
    <property type="nucleotide sequence ID" value="NZ_AMXF01000118.1"/>
</dbReference>
<proteinExistence type="inferred from homology"/>
<dbReference type="EMBL" id="AMXF01000118">
    <property type="protein sequence ID" value="ENO96310.1"/>
    <property type="molecule type" value="Genomic_DNA"/>
</dbReference>
<dbReference type="NCBIfam" id="NF037959">
    <property type="entry name" value="MFS_SpdSyn"/>
    <property type="match status" value="1"/>
</dbReference>
<reference evidence="6 7" key="1">
    <citation type="submission" date="2012-09" db="EMBL/GenBank/DDBJ databases">
        <title>Draft Genome Sequences of 6 Strains from Genus Thauera.</title>
        <authorList>
            <person name="Liu B."/>
            <person name="Shapleigh J.P."/>
            <person name="Frostegard A.H."/>
        </authorList>
    </citation>
    <scope>NUCLEOTIDE SEQUENCE [LARGE SCALE GENOMIC DNA]</scope>
    <source>
        <strain evidence="6 7">B4P</strain>
    </source>
</reference>
<comment type="similarity">
    <text evidence="1">Belongs to the spermidine/spermine synthase family.</text>
</comment>
<organism evidence="6 7">
    <name type="scientific">Thauera phenylacetica B4P</name>
    <dbReference type="NCBI Taxonomy" id="1234382"/>
    <lineage>
        <taxon>Bacteria</taxon>
        <taxon>Pseudomonadati</taxon>
        <taxon>Pseudomonadota</taxon>
        <taxon>Betaproteobacteria</taxon>
        <taxon>Rhodocyclales</taxon>
        <taxon>Zoogloeaceae</taxon>
        <taxon>Thauera</taxon>
    </lineage>
</organism>
<keyword evidence="2 4" id="KW-0808">Transferase</keyword>
<name>N6YXK0_9RHOO</name>
<feature type="domain" description="PABS" evidence="5">
    <location>
        <begin position="85"/>
        <end position="246"/>
    </location>
</feature>
<evidence type="ECO:0000313" key="6">
    <source>
        <dbReference type="EMBL" id="ENO96310.1"/>
    </source>
</evidence>
<feature type="active site" description="Proton acceptor" evidence="4">
    <location>
        <position position="166"/>
    </location>
</feature>
<evidence type="ECO:0000256" key="2">
    <source>
        <dbReference type="ARBA" id="ARBA00022679"/>
    </source>
</evidence>
<dbReference type="PANTHER" id="PTHR43317:SF1">
    <property type="entry name" value="THERMOSPERMINE SYNTHASE ACAULIS5"/>
    <property type="match status" value="1"/>
</dbReference>
<keyword evidence="7" id="KW-1185">Reference proteome</keyword>
<evidence type="ECO:0000256" key="4">
    <source>
        <dbReference type="PROSITE-ProRule" id="PRU00354"/>
    </source>
</evidence>
<dbReference type="GO" id="GO:0006596">
    <property type="term" value="P:polyamine biosynthetic process"/>
    <property type="evidence" value="ECO:0007669"/>
    <property type="project" value="UniProtKB-UniRule"/>
</dbReference>
<comment type="caution">
    <text evidence="6">The sequence shown here is derived from an EMBL/GenBank/DDBJ whole genome shotgun (WGS) entry which is preliminary data.</text>
</comment>
<dbReference type="Pfam" id="PF01564">
    <property type="entry name" value="Spermine_synth"/>
    <property type="match status" value="1"/>
</dbReference>
<dbReference type="PANTHER" id="PTHR43317">
    <property type="entry name" value="THERMOSPERMINE SYNTHASE ACAULIS5"/>
    <property type="match status" value="1"/>
</dbReference>
<dbReference type="Gene3D" id="3.40.50.150">
    <property type="entry name" value="Vaccinia Virus protein VP39"/>
    <property type="match status" value="1"/>
</dbReference>